<dbReference type="AlphaFoldDB" id="A0AA35JXS7"/>
<dbReference type="PANTHER" id="PTHR31635:SF196">
    <property type="entry name" value="REVERSE TRANSCRIPTASE DOMAIN-CONTAINING PROTEIN-RELATED"/>
    <property type="match status" value="1"/>
</dbReference>
<accession>A0AA35JXS7</accession>
<reference evidence="1" key="1">
    <citation type="submission" date="2022-12" db="EMBL/GenBank/DDBJ databases">
        <authorList>
            <person name="Alioto T."/>
            <person name="Alioto T."/>
            <person name="Gomez Garrido J."/>
        </authorList>
    </citation>
    <scope>NUCLEOTIDE SEQUENCE</scope>
</reference>
<evidence type="ECO:0000313" key="2">
    <source>
        <dbReference type="Proteomes" id="UP001178461"/>
    </source>
</evidence>
<protein>
    <recommendedName>
        <fullName evidence="3">Reverse transcriptase domain-containing protein</fullName>
    </recommendedName>
</protein>
<proteinExistence type="predicted"/>
<name>A0AA35JXS7_9SAUR</name>
<dbReference type="PANTHER" id="PTHR31635">
    <property type="entry name" value="REVERSE TRANSCRIPTASE DOMAIN-CONTAINING PROTEIN-RELATED"/>
    <property type="match status" value="1"/>
</dbReference>
<sequence length="311" mass="37326">MKLTTTGSFRWRMNDTLFRDEEIYKKAQKTVKDYFEINLRTEVEKRIIWDASKAVMRGFLIQQNSIKRKNQNERKGKILEKIKEGEKKLRSKPKSHEILKEIKYYQVQYMELMNQEIEWKIKQMRQKTFESADKCGKFLSWQLKKRQKLNTVTSLEVDGKIIHKPNEISNCFQGYFRKLYAQGPVNEQEIEEFVKKHGLPKISEQSRRILNEKITGQEIEGAIQKMQLGKAPGPDGLTARYYKVLKEWLVQPLKEVCNEILEGKRHQSRGKKHLSHLYRKLRLKRTRLKTTALYHYLMWITKFLRTLWQKD</sequence>
<dbReference type="EMBL" id="OX395127">
    <property type="protein sequence ID" value="CAI5767566.1"/>
    <property type="molecule type" value="Genomic_DNA"/>
</dbReference>
<keyword evidence="2" id="KW-1185">Reference proteome</keyword>
<evidence type="ECO:0000313" key="1">
    <source>
        <dbReference type="EMBL" id="CAI5767566.1"/>
    </source>
</evidence>
<evidence type="ECO:0008006" key="3">
    <source>
        <dbReference type="Google" id="ProtNLM"/>
    </source>
</evidence>
<organism evidence="1 2">
    <name type="scientific">Podarcis lilfordi</name>
    <name type="common">Lilford's wall lizard</name>
    <dbReference type="NCBI Taxonomy" id="74358"/>
    <lineage>
        <taxon>Eukaryota</taxon>
        <taxon>Metazoa</taxon>
        <taxon>Chordata</taxon>
        <taxon>Craniata</taxon>
        <taxon>Vertebrata</taxon>
        <taxon>Euteleostomi</taxon>
        <taxon>Lepidosauria</taxon>
        <taxon>Squamata</taxon>
        <taxon>Bifurcata</taxon>
        <taxon>Unidentata</taxon>
        <taxon>Episquamata</taxon>
        <taxon>Laterata</taxon>
        <taxon>Lacertibaenia</taxon>
        <taxon>Lacertidae</taxon>
        <taxon>Podarcis</taxon>
    </lineage>
</organism>
<dbReference type="Proteomes" id="UP001178461">
    <property type="component" value="Chromosome 2"/>
</dbReference>
<gene>
    <name evidence="1" type="ORF">PODLI_1B023080</name>
</gene>